<reference evidence="2 3" key="1">
    <citation type="submission" date="2024-10" db="EMBL/GenBank/DDBJ databases">
        <authorList>
            <person name="Ratan Roy A."/>
            <person name="Morales Sandoval P.H."/>
            <person name="De Los Santos Villalobos S."/>
            <person name="Chakraborty S."/>
            <person name="Mukherjee J."/>
        </authorList>
    </citation>
    <scope>NUCLEOTIDE SEQUENCE [LARGE SCALE GENOMIC DNA]</scope>
    <source>
        <strain evidence="2 3">S1</strain>
    </source>
</reference>
<evidence type="ECO:0000313" key="2">
    <source>
        <dbReference type="EMBL" id="MFE4106304.1"/>
    </source>
</evidence>
<keyword evidence="3" id="KW-1185">Reference proteome</keyword>
<sequence length="108" mass="11780">MNKTLYRGSLLWGLTAIASCSAPVANIPAEAVKTEATSTSNPELAAFIEYYLANARTLVPMVGYVALPSEAYRLALKHFQNRKVGSVFDGTSQPNLTIEELLQKEAKF</sequence>
<evidence type="ECO:0000256" key="1">
    <source>
        <dbReference type="SAM" id="SignalP"/>
    </source>
</evidence>
<feature type="signal peptide" evidence="1">
    <location>
        <begin position="1"/>
        <end position="18"/>
    </location>
</feature>
<gene>
    <name evidence="2" type="ORF">ACFVKH_08455</name>
</gene>
<dbReference type="PROSITE" id="PS51257">
    <property type="entry name" value="PROKAR_LIPOPROTEIN"/>
    <property type="match status" value="1"/>
</dbReference>
<organism evidence="2 3">
    <name type="scientific">Almyronema epifaneia S1</name>
    <dbReference type="NCBI Taxonomy" id="2991925"/>
    <lineage>
        <taxon>Bacteria</taxon>
        <taxon>Bacillati</taxon>
        <taxon>Cyanobacteriota</taxon>
        <taxon>Cyanophyceae</taxon>
        <taxon>Nodosilineales</taxon>
        <taxon>Nodosilineaceae</taxon>
        <taxon>Almyronema</taxon>
        <taxon>Almyronema epifaneia</taxon>
    </lineage>
</organism>
<comment type="caution">
    <text evidence="2">The sequence shown here is derived from an EMBL/GenBank/DDBJ whole genome shotgun (WGS) entry which is preliminary data.</text>
</comment>
<dbReference type="RefSeq" id="WP_377963932.1">
    <property type="nucleotide sequence ID" value="NZ_JBHZOL010000061.1"/>
</dbReference>
<keyword evidence="1" id="KW-0732">Signal</keyword>
<proteinExistence type="predicted"/>
<protein>
    <submittedName>
        <fullName evidence="2">Uncharacterized protein</fullName>
    </submittedName>
</protein>
<dbReference type="Proteomes" id="UP001600165">
    <property type="component" value="Unassembled WGS sequence"/>
</dbReference>
<dbReference type="EMBL" id="JBHZOL010000061">
    <property type="protein sequence ID" value="MFE4106304.1"/>
    <property type="molecule type" value="Genomic_DNA"/>
</dbReference>
<name>A0ABW6IE26_9CYAN</name>
<evidence type="ECO:0000313" key="3">
    <source>
        <dbReference type="Proteomes" id="UP001600165"/>
    </source>
</evidence>
<feature type="chain" id="PRO_5045498497" evidence="1">
    <location>
        <begin position="19"/>
        <end position="108"/>
    </location>
</feature>
<accession>A0ABW6IE26</accession>